<name>A0A9Q3FSJ7_9BASI</name>
<reference evidence="1" key="1">
    <citation type="submission" date="2021-03" db="EMBL/GenBank/DDBJ databases">
        <title>Draft genome sequence of rust myrtle Austropuccinia psidii MF-1, a brazilian biotype.</title>
        <authorList>
            <person name="Quecine M.C."/>
            <person name="Pachon D.M.R."/>
            <person name="Bonatelli M.L."/>
            <person name="Correr F.H."/>
            <person name="Franceschini L.M."/>
            <person name="Leite T.F."/>
            <person name="Margarido G.R.A."/>
            <person name="Almeida C.A."/>
            <person name="Ferrarezi J.A."/>
            <person name="Labate C.A."/>
        </authorList>
    </citation>
    <scope>NUCLEOTIDE SEQUENCE</scope>
    <source>
        <strain evidence="1">MF-1</strain>
    </source>
</reference>
<dbReference type="EMBL" id="AVOT02050305">
    <property type="protein sequence ID" value="MBW0545403.1"/>
    <property type="molecule type" value="Genomic_DNA"/>
</dbReference>
<comment type="caution">
    <text evidence="1">The sequence shown here is derived from an EMBL/GenBank/DDBJ whole genome shotgun (WGS) entry which is preliminary data.</text>
</comment>
<keyword evidence="2" id="KW-1185">Reference proteome</keyword>
<sequence length="144" mass="16083">MLHTRILTLLQVATMPKVPYACAGFRLFTCKSLQLYNLPKIQKTFYGSAGSQRLPQNSLRSAGSRQFKVLLRLCRHPIVDTQILMLVKVWTIQTFPYTGAGFGQFKHFLTPVQDLDNSHANAFACAGSDNSHVNPYACEGSQEC</sequence>
<evidence type="ECO:0000313" key="2">
    <source>
        <dbReference type="Proteomes" id="UP000765509"/>
    </source>
</evidence>
<gene>
    <name evidence="1" type="ORF">O181_085118</name>
</gene>
<evidence type="ECO:0000313" key="1">
    <source>
        <dbReference type="EMBL" id="MBW0545403.1"/>
    </source>
</evidence>
<dbReference type="AlphaFoldDB" id="A0A9Q3FSJ7"/>
<proteinExistence type="predicted"/>
<organism evidence="1 2">
    <name type="scientific">Austropuccinia psidii MF-1</name>
    <dbReference type="NCBI Taxonomy" id="1389203"/>
    <lineage>
        <taxon>Eukaryota</taxon>
        <taxon>Fungi</taxon>
        <taxon>Dikarya</taxon>
        <taxon>Basidiomycota</taxon>
        <taxon>Pucciniomycotina</taxon>
        <taxon>Pucciniomycetes</taxon>
        <taxon>Pucciniales</taxon>
        <taxon>Sphaerophragmiaceae</taxon>
        <taxon>Austropuccinia</taxon>
    </lineage>
</organism>
<dbReference type="Proteomes" id="UP000765509">
    <property type="component" value="Unassembled WGS sequence"/>
</dbReference>
<accession>A0A9Q3FSJ7</accession>
<protein>
    <submittedName>
        <fullName evidence="1">Uncharacterized protein</fullName>
    </submittedName>
</protein>